<dbReference type="InterPro" id="IPR008949">
    <property type="entry name" value="Isoprenoid_synthase_dom_sf"/>
</dbReference>
<dbReference type="SUPFAM" id="SSF48576">
    <property type="entry name" value="Terpenoid synthases"/>
    <property type="match status" value="1"/>
</dbReference>
<dbReference type="AlphaFoldDB" id="A0A3A2Z4Y0"/>
<dbReference type="Pfam" id="PF19086">
    <property type="entry name" value="Terpene_syn_C_2"/>
    <property type="match status" value="1"/>
</dbReference>
<reference evidence="2" key="1">
    <citation type="submission" date="2017-02" db="EMBL/GenBank/DDBJ databases">
        <authorList>
            <person name="Tafer H."/>
            <person name="Lopandic K."/>
        </authorList>
    </citation>
    <scope>NUCLEOTIDE SEQUENCE [LARGE SCALE GENOMIC DNA]</scope>
    <source>
        <strain evidence="2">CBS 366.77</strain>
    </source>
</reference>
<evidence type="ECO:0008006" key="3">
    <source>
        <dbReference type="Google" id="ProtNLM"/>
    </source>
</evidence>
<name>A0A3A2Z4Y0_9EURO</name>
<dbReference type="Gene3D" id="1.10.600.10">
    <property type="entry name" value="Farnesyl Diphosphate Synthase"/>
    <property type="match status" value="1"/>
</dbReference>
<dbReference type="STRING" id="2070753.A0A3A2Z4Y0"/>
<comment type="caution">
    <text evidence="1">The sequence shown here is derived from an EMBL/GenBank/DDBJ whole genome shotgun (WGS) entry which is preliminary data.</text>
</comment>
<evidence type="ECO:0000313" key="2">
    <source>
        <dbReference type="Proteomes" id="UP000266188"/>
    </source>
</evidence>
<keyword evidence="2" id="KW-1185">Reference proteome</keyword>
<dbReference type="EMBL" id="MVGC01000616">
    <property type="protein sequence ID" value="RJE18138.1"/>
    <property type="molecule type" value="Genomic_DNA"/>
</dbReference>
<gene>
    <name evidence="1" type="ORF">PHISCL_09529</name>
</gene>
<proteinExistence type="predicted"/>
<evidence type="ECO:0000313" key="1">
    <source>
        <dbReference type="EMBL" id="RJE18138.1"/>
    </source>
</evidence>
<protein>
    <recommendedName>
        <fullName evidence="3">Terpene synthase</fullName>
    </recommendedName>
</protein>
<dbReference type="Proteomes" id="UP000266188">
    <property type="component" value="Unassembled WGS sequence"/>
</dbReference>
<sequence length="233" mass="27051">MVDVAEIKALTPCSPAYTNGKMDKDRPKAMIPDLFISFMSRLPPINPHYVKVKLESDDWVSRICNDDEKARNKRILVDTSYFMALFSSEAGEAELRTLCDWCNWVFDFDDMFDDGHLKESPERAVKEIEIVSQILRGEEQWQHEEGTTQLRGLRYVFSTVWERVSQKITPSGARKRFGSAIEDYCSGLIREYLISTRAATHVFDEYMAIRRKTIALRPCLALIEYRRDVYQGD</sequence>
<dbReference type="OrthoDB" id="2861623at2759"/>
<accession>A0A3A2Z4Y0</accession>
<organism evidence="1 2">
    <name type="scientific">Aspergillus sclerotialis</name>
    <dbReference type="NCBI Taxonomy" id="2070753"/>
    <lineage>
        <taxon>Eukaryota</taxon>
        <taxon>Fungi</taxon>
        <taxon>Dikarya</taxon>
        <taxon>Ascomycota</taxon>
        <taxon>Pezizomycotina</taxon>
        <taxon>Eurotiomycetes</taxon>
        <taxon>Eurotiomycetidae</taxon>
        <taxon>Eurotiales</taxon>
        <taxon>Aspergillaceae</taxon>
        <taxon>Aspergillus</taxon>
        <taxon>Aspergillus subgen. Polypaecilum</taxon>
    </lineage>
</organism>